<evidence type="ECO:0000256" key="3">
    <source>
        <dbReference type="ARBA" id="ARBA00023125"/>
    </source>
</evidence>
<name>G4R7D0_PELHB</name>
<dbReference type="PROSITE" id="PS50931">
    <property type="entry name" value="HTH_LYSR"/>
    <property type="match status" value="1"/>
</dbReference>
<dbReference type="GO" id="GO:0003700">
    <property type="term" value="F:DNA-binding transcription factor activity"/>
    <property type="evidence" value="ECO:0007669"/>
    <property type="project" value="InterPro"/>
</dbReference>
<dbReference type="CDD" id="cd05466">
    <property type="entry name" value="PBP2_LTTR_substrate"/>
    <property type="match status" value="1"/>
</dbReference>
<organism evidence="6 7">
    <name type="scientific">Pelagibacterium halotolerans (strain DSM 22347 / JCM 15775 / CGMCC 1.7692 / B2)</name>
    <dbReference type="NCBI Taxonomy" id="1082931"/>
    <lineage>
        <taxon>Bacteria</taxon>
        <taxon>Pseudomonadati</taxon>
        <taxon>Pseudomonadota</taxon>
        <taxon>Alphaproteobacteria</taxon>
        <taxon>Hyphomicrobiales</taxon>
        <taxon>Devosiaceae</taxon>
        <taxon>Pelagibacterium</taxon>
    </lineage>
</organism>
<dbReference type="Proteomes" id="UP000008850">
    <property type="component" value="Chromosome"/>
</dbReference>
<evidence type="ECO:0000256" key="2">
    <source>
        <dbReference type="ARBA" id="ARBA00023015"/>
    </source>
</evidence>
<evidence type="ECO:0000313" key="6">
    <source>
        <dbReference type="EMBL" id="AEQ51266.1"/>
    </source>
</evidence>
<comment type="similarity">
    <text evidence="1">Belongs to the LysR transcriptional regulatory family.</text>
</comment>
<dbReference type="PANTHER" id="PTHR30126:SF97">
    <property type="entry name" value="HTH-TYPE TRANSCRIPTIONAL REGULATOR ABGR"/>
    <property type="match status" value="1"/>
</dbReference>
<dbReference type="KEGG" id="phl:KKY_1238"/>
<dbReference type="eggNOG" id="COG0583">
    <property type="taxonomic scope" value="Bacteria"/>
</dbReference>
<reference evidence="6 7" key="1">
    <citation type="journal article" date="2012" name="J. Bacteriol.">
        <title>Complete genome sequence of Pelagibacterium halotolerans B2T.</title>
        <authorList>
            <person name="Huo Y.Y."/>
            <person name="Cheng H."/>
            <person name="Han X.F."/>
            <person name="Jiang X.W."/>
            <person name="Sun C."/>
            <person name="Zhang X.Q."/>
            <person name="Zhu X.F."/>
            <person name="Liu Y.F."/>
            <person name="Li P.F."/>
            <person name="Ni P.X."/>
            <person name="Wu M."/>
        </authorList>
    </citation>
    <scope>NUCLEOTIDE SEQUENCE [LARGE SCALE GENOMIC DNA]</scope>
    <source>
        <strain evidence="7">DSM 22347 / JCM 15775 / CGMCC 1.7692 / B2</strain>
    </source>
</reference>
<dbReference type="PATRIC" id="fig|1082931.4.peg.1221"/>
<gene>
    <name evidence="6" type="ordered locus">KKY_1238</name>
</gene>
<proteinExistence type="inferred from homology"/>
<sequence>MLDQITHLFRLRTILEEGSLRRASEKLNLTQPALSRSLAQLEAHFGQQLVERHARGVVATAFGERVLAVSTRIERYWDIAEHELTAGTTENKMRMRIGAGPLWRSGILSPVFVEMQRRFPWLIFELVPLTYGGTITDLREGRLDVAFSGVMGGVAGEISDDRLVRHKLTEITNEVMVREGHPIFGNVDRYGTIRPAALLDYPWIVYSEWPIYGEITQHMIYERLGKDADVRMLCQNLLTTLTMLQQSDNLCLLPEFAVISAQAPRIVPLPVTVHPRRADVGIVHREELSQWEPIQTLVELSHNVFTAKGLETAGAA</sequence>
<dbReference type="PRINTS" id="PR00039">
    <property type="entry name" value="HTHLYSR"/>
</dbReference>
<dbReference type="Gene3D" id="1.10.10.10">
    <property type="entry name" value="Winged helix-like DNA-binding domain superfamily/Winged helix DNA-binding domain"/>
    <property type="match status" value="1"/>
</dbReference>
<dbReference type="EMBL" id="CP003075">
    <property type="protein sequence ID" value="AEQ51266.1"/>
    <property type="molecule type" value="Genomic_DNA"/>
</dbReference>
<dbReference type="InterPro" id="IPR036390">
    <property type="entry name" value="WH_DNA-bd_sf"/>
</dbReference>
<dbReference type="AlphaFoldDB" id="G4R7D0"/>
<dbReference type="STRING" id="1082931.KKY_1238"/>
<dbReference type="Pfam" id="PF00126">
    <property type="entry name" value="HTH_1"/>
    <property type="match status" value="1"/>
</dbReference>
<dbReference type="PANTHER" id="PTHR30126">
    <property type="entry name" value="HTH-TYPE TRANSCRIPTIONAL REGULATOR"/>
    <property type="match status" value="1"/>
</dbReference>
<keyword evidence="3" id="KW-0238">DNA-binding</keyword>
<dbReference type="SUPFAM" id="SSF46785">
    <property type="entry name" value="Winged helix' DNA-binding domain"/>
    <property type="match status" value="1"/>
</dbReference>
<evidence type="ECO:0000313" key="7">
    <source>
        <dbReference type="Proteomes" id="UP000008850"/>
    </source>
</evidence>
<protein>
    <submittedName>
        <fullName evidence="6">Transcriptional regulator</fullName>
    </submittedName>
</protein>
<dbReference type="InterPro" id="IPR000847">
    <property type="entry name" value="LysR_HTH_N"/>
</dbReference>
<dbReference type="HOGENOM" id="CLU_039613_6_0_5"/>
<evidence type="ECO:0000259" key="5">
    <source>
        <dbReference type="PROSITE" id="PS50931"/>
    </source>
</evidence>
<dbReference type="GO" id="GO:0000976">
    <property type="term" value="F:transcription cis-regulatory region binding"/>
    <property type="evidence" value="ECO:0007669"/>
    <property type="project" value="TreeGrafter"/>
</dbReference>
<accession>G4R7D0</accession>
<dbReference type="SUPFAM" id="SSF53850">
    <property type="entry name" value="Periplasmic binding protein-like II"/>
    <property type="match status" value="1"/>
</dbReference>
<dbReference type="InterPro" id="IPR036388">
    <property type="entry name" value="WH-like_DNA-bd_sf"/>
</dbReference>
<evidence type="ECO:0000256" key="4">
    <source>
        <dbReference type="ARBA" id="ARBA00023163"/>
    </source>
</evidence>
<dbReference type="RefSeq" id="WP_014130415.1">
    <property type="nucleotide sequence ID" value="NC_016078.1"/>
</dbReference>
<dbReference type="Gene3D" id="3.40.190.10">
    <property type="entry name" value="Periplasmic binding protein-like II"/>
    <property type="match status" value="2"/>
</dbReference>
<dbReference type="Pfam" id="PF03466">
    <property type="entry name" value="LysR_substrate"/>
    <property type="match status" value="1"/>
</dbReference>
<keyword evidence="2" id="KW-0805">Transcription regulation</keyword>
<dbReference type="InterPro" id="IPR005119">
    <property type="entry name" value="LysR_subst-bd"/>
</dbReference>
<evidence type="ECO:0000256" key="1">
    <source>
        <dbReference type="ARBA" id="ARBA00009437"/>
    </source>
</evidence>
<keyword evidence="4" id="KW-0804">Transcription</keyword>
<feature type="domain" description="HTH lysR-type" evidence="5">
    <location>
        <begin position="1"/>
        <end position="60"/>
    </location>
</feature>
<keyword evidence="7" id="KW-1185">Reference proteome</keyword>